<dbReference type="Pfam" id="PF01842">
    <property type="entry name" value="ACT"/>
    <property type="match status" value="1"/>
</dbReference>
<accession>U7VCG4</accession>
<dbReference type="eggNOG" id="COG0077">
    <property type="taxonomic scope" value="Bacteria"/>
</dbReference>
<dbReference type="PROSITE" id="PS00858">
    <property type="entry name" value="PREPHENATE_DEHYDR_2"/>
    <property type="match status" value="1"/>
</dbReference>
<dbReference type="SUPFAM" id="SSF53850">
    <property type="entry name" value="Periplasmic binding protein-like II"/>
    <property type="match status" value="1"/>
</dbReference>
<dbReference type="EC" id="4.2.1.51" evidence="2 8"/>
<dbReference type="Gene3D" id="3.40.190.10">
    <property type="entry name" value="Periplasmic binding protein-like II"/>
    <property type="match status" value="2"/>
</dbReference>
<organism evidence="11 12">
    <name type="scientific">Cetobacterium somerae ATCC BAA-474</name>
    <dbReference type="NCBI Taxonomy" id="1319815"/>
    <lineage>
        <taxon>Bacteria</taxon>
        <taxon>Fusobacteriati</taxon>
        <taxon>Fusobacteriota</taxon>
        <taxon>Fusobacteriia</taxon>
        <taxon>Fusobacteriales</taxon>
        <taxon>Fusobacteriaceae</taxon>
        <taxon>Cetobacterium</taxon>
    </lineage>
</organism>
<dbReference type="GO" id="GO:0005737">
    <property type="term" value="C:cytoplasm"/>
    <property type="evidence" value="ECO:0007669"/>
    <property type="project" value="TreeGrafter"/>
</dbReference>
<feature type="domain" description="Prephenate dehydratase" evidence="9">
    <location>
        <begin position="6"/>
        <end position="183"/>
    </location>
</feature>
<dbReference type="HOGENOM" id="CLU_035008_1_1_0"/>
<evidence type="ECO:0000256" key="7">
    <source>
        <dbReference type="ARBA" id="ARBA00047848"/>
    </source>
</evidence>
<dbReference type="GO" id="GO:0004664">
    <property type="term" value="F:prephenate dehydratase activity"/>
    <property type="evidence" value="ECO:0007669"/>
    <property type="project" value="UniProtKB-UniRule"/>
</dbReference>
<dbReference type="UniPathway" id="UPA00121">
    <property type="reaction ID" value="UER00345"/>
</dbReference>
<keyword evidence="4 8" id="KW-0057">Aromatic amino acid biosynthesis</keyword>
<dbReference type="PATRIC" id="fig|1319815.3.peg.1547"/>
<reference evidence="11 12" key="1">
    <citation type="submission" date="2013-08" db="EMBL/GenBank/DDBJ databases">
        <authorList>
            <person name="Weinstock G."/>
            <person name="Sodergren E."/>
            <person name="Wylie T."/>
            <person name="Fulton L."/>
            <person name="Fulton R."/>
            <person name="Fronick C."/>
            <person name="O'Laughlin M."/>
            <person name="Godfrey J."/>
            <person name="Miner T."/>
            <person name="Herter B."/>
            <person name="Appelbaum E."/>
            <person name="Cordes M."/>
            <person name="Lek S."/>
            <person name="Wollam A."/>
            <person name="Pepin K.H."/>
            <person name="Palsikar V.B."/>
            <person name="Mitreva M."/>
            <person name="Wilson R.K."/>
        </authorList>
    </citation>
    <scope>NUCLEOTIDE SEQUENCE [LARGE SCALE GENOMIC DNA]</scope>
    <source>
        <strain evidence="11 12">ATCC BAA-474</strain>
    </source>
</reference>
<dbReference type="Gene3D" id="3.30.70.260">
    <property type="match status" value="1"/>
</dbReference>
<evidence type="ECO:0000259" key="9">
    <source>
        <dbReference type="PROSITE" id="PS51171"/>
    </source>
</evidence>
<keyword evidence="12" id="KW-1185">Reference proteome</keyword>
<proteinExistence type="predicted"/>
<keyword evidence="6 8" id="KW-0456">Lyase</keyword>
<dbReference type="EMBL" id="AXZF01000063">
    <property type="protein sequence ID" value="ERT68493.1"/>
    <property type="molecule type" value="Genomic_DNA"/>
</dbReference>
<dbReference type="CDD" id="cd13631">
    <property type="entry name" value="PBP2_Ct-PDT_like"/>
    <property type="match status" value="1"/>
</dbReference>
<name>U7VCG4_9FUSO</name>
<evidence type="ECO:0000256" key="1">
    <source>
        <dbReference type="ARBA" id="ARBA00004741"/>
    </source>
</evidence>
<sequence>MIEKIKVGYQGVEGAFSQEAMIHYFGEGIGAQNYKTFEDVFIAVKNGEVECGVLPIENSTTGSINLVYDLLEKYNLFIVGEVCIRIIQNLIGNKDARLEDIKEIYSHPQGFEQSKKFIDSLGEIKHINYHNTALSVKYVKDSNSLEKGAIGSKRACEINDLKILKENINDNLDNKTRFIIVESCIKNSLANNKITVGVKLKHEVGSLYKILGEFYKRGINLTKIESRPVGDGTFSYNFYIDLEGNLSDSNLKEALSQIRLGVEKLKIYGTYKKCEIR</sequence>
<dbReference type="RefSeq" id="WP_023051142.1">
    <property type="nucleotide sequence ID" value="NZ_CP173060.2"/>
</dbReference>
<keyword evidence="3 8" id="KW-0028">Amino-acid biosynthesis</keyword>
<dbReference type="GO" id="GO:0009094">
    <property type="term" value="P:L-phenylalanine biosynthetic process"/>
    <property type="evidence" value="ECO:0007669"/>
    <property type="project" value="UniProtKB-UniPathway"/>
</dbReference>
<evidence type="ECO:0000256" key="5">
    <source>
        <dbReference type="ARBA" id="ARBA00023222"/>
    </source>
</evidence>
<dbReference type="PANTHER" id="PTHR21022">
    <property type="entry name" value="PREPHENATE DEHYDRATASE P PROTEIN"/>
    <property type="match status" value="1"/>
</dbReference>
<dbReference type="InterPro" id="IPR018528">
    <property type="entry name" value="Preph_deHydtase_CS"/>
</dbReference>
<dbReference type="SUPFAM" id="SSF55021">
    <property type="entry name" value="ACT-like"/>
    <property type="match status" value="1"/>
</dbReference>
<dbReference type="STRING" id="1319815.HMPREF0202_01604"/>
<dbReference type="PROSITE" id="PS51671">
    <property type="entry name" value="ACT"/>
    <property type="match status" value="1"/>
</dbReference>
<dbReference type="Pfam" id="PF00800">
    <property type="entry name" value="PDT"/>
    <property type="match status" value="1"/>
</dbReference>
<dbReference type="CDD" id="cd04905">
    <property type="entry name" value="ACT_CM-PDT"/>
    <property type="match status" value="1"/>
</dbReference>
<dbReference type="Proteomes" id="UP000017081">
    <property type="component" value="Unassembled WGS sequence"/>
</dbReference>
<gene>
    <name evidence="8" type="primary">pheA</name>
    <name evidence="11" type="ORF">HMPREF0202_01604</name>
</gene>
<dbReference type="InterPro" id="IPR001086">
    <property type="entry name" value="Preph_deHydtase"/>
</dbReference>
<dbReference type="InterPro" id="IPR045865">
    <property type="entry name" value="ACT-like_dom_sf"/>
</dbReference>
<keyword evidence="5 8" id="KW-0584">Phenylalanine biosynthesis</keyword>
<dbReference type="PANTHER" id="PTHR21022:SF19">
    <property type="entry name" value="PREPHENATE DEHYDRATASE-RELATED"/>
    <property type="match status" value="1"/>
</dbReference>
<feature type="domain" description="ACT" evidence="10">
    <location>
        <begin position="195"/>
        <end position="272"/>
    </location>
</feature>
<evidence type="ECO:0000313" key="12">
    <source>
        <dbReference type="Proteomes" id="UP000017081"/>
    </source>
</evidence>
<comment type="pathway">
    <text evidence="1 8">Amino-acid biosynthesis; L-phenylalanine biosynthesis; phenylpyruvate from prephenate: step 1/1.</text>
</comment>
<evidence type="ECO:0000256" key="6">
    <source>
        <dbReference type="ARBA" id="ARBA00023239"/>
    </source>
</evidence>
<evidence type="ECO:0000256" key="4">
    <source>
        <dbReference type="ARBA" id="ARBA00023141"/>
    </source>
</evidence>
<dbReference type="InterPro" id="IPR002912">
    <property type="entry name" value="ACT_dom"/>
</dbReference>
<comment type="catalytic activity">
    <reaction evidence="7 8">
        <text>prephenate + H(+) = 3-phenylpyruvate + CO2 + H2O</text>
        <dbReference type="Rhea" id="RHEA:21648"/>
        <dbReference type="ChEBI" id="CHEBI:15377"/>
        <dbReference type="ChEBI" id="CHEBI:15378"/>
        <dbReference type="ChEBI" id="CHEBI:16526"/>
        <dbReference type="ChEBI" id="CHEBI:18005"/>
        <dbReference type="ChEBI" id="CHEBI:29934"/>
        <dbReference type="EC" id="4.2.1.51"/>
    </reaction>
</comment>
<evidence type="ECO:0000256" key="8">
    <source>
        <dbReference type="RuleBase" id="RU361254"/>
    </source>
</evidence>
<dbReference type="PROSITE" id="PS51171">
    <property type="entry name" value="PREPHENATE_DEHYDR_3"/>
    <property type="match status" value="1"/>
</dbReference>
<evidence type="ECO:0000313" key="11">
    <source>
        <dbReference type="EMBL" id="ERT68493.1"/>
    </source>
</evidence>
<evidence type="ECO:0000256" key="2">
    <source>
        <dbReference type="ARBA" id="ARBA00013147"/>
    </source>
</evidence>
<protein>
    <recommendedName>
        <fullName evidence="2 8">Prephenate dehydratase</fullName>
        <shortName evidence="8">PDT</shortName>
        <ecNumber evidence="2 8">4.2.1.51</ecNumber>
    </recommendedName>
</protein>
<comment type="caution">
    <text evidence="11">The sequence shown here is derived from an EMBL/GenBank/DDBJ whole genome shotgun (WGS) entry which is preliminary data.</text>
</comment>
<dbReference type="AlphaFoldDB" id="U7VCG4"/>
<evidence type="ECO:0000256" key="3">
    <source>
        <dbReference type="ARBA" id="ARBA00022605"/>
    </source>
</evidence>
<evidence type="ECO:0000259" key="10">
    <source>
        <dbReference type="PROSITE" id="PS51671"/>
    </source>
</evidence>